<organism evidence="1">
    <name type="scientific">Rhizophora mucronata</name>
    <name type="common">Asiatic mangrove</name>
    <dbReference type="NCBI Taxonomy" id="61149"/>
    <lineage>
        <taxon>Eukaryota</taxon>
        <taxon>Viridiplantae</taxon>
        <taxon>Streptophyta</taxon>
        <taxon>Embryophyta</taxon>
        <taxon>Tracheophyta</taxon>
        <taxon>Spermatophyta</taxon>
        <taxon>Magnoliopsida</taxon>
        <taxon>eudicotyledons</taxon>
        <taxon>Gunneridae</taxon>
        <taxon>Pentapetalae</taxon>
        <taxon>rosids</taxon>
        <taxon>fabids</taxon>
        <taxon>Malpighiales</taxon>
        <taxon>Rhizophoraceae</taxon>
        <taxon>Rhizophora</taxon>
    </lineage>
</organism>
<protein>
    <submittedName>
        <fullName evidence="1">Uncharacterized protein MANES_10G151800</fullName>
    </submittedName>
</protein>
<proteinExistence type="predicted"/>
<reference evidence="1" key="1">
    <citation type="submission" date="2018-02" db="EMBL/GenBank/DDBJ databases">
        <title>Rhizophora mucronata_Transcriptome.</title>
        <authorList>
            <person name="Meera S.P."/>
            <person name="Sreeshan A."/>
            <person name="Augustine A."/>
        </authorList>
    </citation>
    <scope>NUCLEOTIDE SEQUENCE</scope>
    <source>
        <tissue evidence="1">Leaf</tissue>
    </source>
</reference>
<dbReference type="PANTHER" id="PTHR37727">
    <property type="entry name" value="ECOTROPIC VIRAL INTEGRATION SITE PROTEIN"/>
    <property type="match status" value="1"/>
</dbReference>
<dbReference type="EMBL" id="GGEC01062783">
    <property type="protein sequence ID" value="MBX43267.1"/>
    <property type="molecule type" value="Transcribed_RNA"/>
</dbReference>
<sequence>MGGENEREEERKAADAPLFELLSSLLQQVEALTNEEEVELRSKIEALGLEVKKVPAESSSNLNEMEIAQELDNLSEKLADVDEMISSAIHADPQVQSLLSSSAEVWMPVITATSNERRDFRALTGVGDGIPEDEGKSCK</sequence>
<dbReference type="PANTHER" id="PTHR37727:SF1">
    <property type="entry name" value="ECOTROPIC VIRAL INTEGRATION SITE PROTEIN"/>
    <property type="match status" value="1"/>
</dbReference>
<dbReference type="AlphaFoldDB" id="A0A2P2NL97"/>
<accession>A0A2P2NL97</accession>
<name>A0A2P2NL97_RHIMU</name>
<evidence type="ECO:0000313" key="1">
    <source>
        <dbReference type="EMBL" id="MBX43267.1"/>
    </source>
</evidence>